<dbReference type="EMBL" id="JARK01001376">
    <property type="protein sequence ID" value="EYC14573.1"/>
    <property type="molecule type" value="Genomic_DNA"/>
</dbReference>
<comment type="caution">
    <text evidence="1">The sequence shown here is derived from an EMBL/GenBank/DDBJ whole genome shotgun (WGS) entry which is preliminary data.</text>
</comment>
<reference evidence="2" key="1">
    <citation type="journal article" date="2015" name="Nat. Genet.">
        <title>The genome and transcriptome of the zoonotic hookworm Ancylostoma ceylanicum identify infection-specific gene families.</title>
        <authorList>
            <person name="Schwarz E.M."/>
            <person name="Hu Y."/>
            <person name="Antoshechkin I."/>
            <person name="Miller M.M."/>
            <person name="Sternberg P.W."/>
            <person name="Aroian R.V."/>
        </authorList>
    </citation>
    <scope>NUCLEOTIDE SEQUENCE</scope>
    <source>
        <strain evidence="2">HY135</strain>
    </source>
</reference>
<name>A0A016UJ75_9BILA</name>
<protein>
    <submittedName>
        <fullName evidence="1">Uncharacterized protein</fullName>
    </submittedName>
</protein>
<dbReference type="PANTHER" id="PTHR46238:SF8">
    <property type="entry name" value="ENDONUCLEASE_EXONUCLEASE_PHOSPHATASE DOMAIN-CONTAINING PROTEIN"/>
    <property type="match status" value="1"/>
</dbReference>
<dbReference type="OrthoDB" id="424543at2759"/>
<proteinExistence type="predicted"/>
<evidence type="ECO:0000313" key="1">
    <source>
        <dbReference type="EMBL" id="EYC14573.1"/>
    </source>
</evidence>
<dbReference type="STRING" id="53326.A0A016UJ75"/>
<dbReference type="Proteomes" id="UP000024635">
    <property type="component" value="Unassembled WGS sequence"/>
</dbReference>
<keyword evidence="2" id="KW-1185">Reference proteome</keyword>
<organism evidence="1 2">
    <name type="scientific">Ancylostoma ceylanicum</name>
    <dbReference type="NCBI Taxonomy" id="53326"/>
    <lineage>
        <taxon>Eukaryota</taxon>
        <taxon>Metazoa</taxon>
        <taxon>Ecdysozoa</taxon>
        <taxon>Nematoda</taxon>
        <taxon>Chromadorea</taxon>
        <taxon>Rhabditida</taxon>
        <taxon>Rhabditina</taxon>
        <taxon>Rhabditomorpha</taxon>
        <taxon>Strongyloidea</taxon>
        <taxon>Ancylostomatidae</taxon>
        <taxon>Ancylostomatinae</taxon>
        <taxon>Ancylostoma</taxon>
    </lineage>
</organism>
<accession>A0A016UJ75</accession>
<evidence type="ECO:0000313" key="2">
    <source>
        <dbReference type="Proteomes" id="UP000024635"/>
    </source>
</evidence>
<gene>
    <name evidence="1" type="primary">Acey_s0040.g286</name>
    <name evidence="1" type="ORF">Y032_0040g286</name>
</gene>
<dbReference type="AlphaFoldDB" id="A0A016UJ75"/>
<dbReference type="PANTHER" id="PTHR46238">
    <property type="entry name" value="REVERSE TRANSCRIPTASE DOMAIN-CONTAINING PROTEIN"/>
    <property type="match status" value="1"/>
</dbReference>
<sequence length="118" mass="13517">MSVLTTELETRFSSHFGLIAVLDEDRTAFTQTEEFQYFGSILSADGKVDAAVRGRVAFAWLKWRESTGILCDRRCSRVLEGKIYRTVVRPAMMYGSECRPVSKTHERMLITAEMRMLV</sequence>